<proteinExistence type="inferred from homology"/>
<evidence type="ECO:0000256" key="17">
    <source>
        <dbReference type="ARBA" id="ARBA00056786"/>
    </source>
</evidence>
<evidence type="ECO:0000256" key="18">
    <source>
        <dbReference type="ARBA" id="ARBA00072467"/>
    </source>
</evidence>
<keyword evidence="5" id="KW-0410">Iron transport</keyword>
<keyword evidence="7 19" id="KW-0812">Transmembrane</keyword>
<feature type="domain" description="TonB-dependent receptor plug" evidence="22">
    <location>
        <begin position="76"/>
        <end position="178"/>
    </location>
</feature>
<keyword evidence="9" id="KW-0862">Zinc</keyword>
<dbReference type="SUPFAM" id="SSF56935">
    <property type="entry name" value="Porins"/>
    <property type="match status" value="1"/>
</dbReference>
<evidence type="ECO:0000256" key="10">
    <source>
        <dbReference type="ARBA" id="ARBA00023004"/>
    </source>
</evidence>
<keyword evidence="16 19" id="KW-0998">Cell outer membrane</keyword>
<evidence type="ECO:0000256" key="12">
    <source>
        <dbReference type="ARBA" id="ARBA00023077"/>
    </source>
</evidence>
<dbReference type="Gene3D" id="2.40.170.20">
    <property type="entry name" value="TonB-dependent receptor, beta-barrel domain"/>
    <property type="match status" value="1"/>
</dbReference>
<evidence type="ECO:0000256" key="20">
    <source>
        <dbReference type="RuleBase" id="RU003357"/>
    </source>
</evidence>
<evidence type="ECO:0000256" key="15">
    <source>
        <dbReference type="ARBA" id="ARBA00023170"/>
    </source>
</evidence>
<name>A0A2S5ZDC6_9GAMM</name>
<evidence type="ECO:0000313" key="23">
    <source>
        <dbReference type="EMBL" id="PPI85308.1"/>
    </source>
</evidence>
<dbReference type="InterPro" id="IPR036942">
    <property type="entry name" value="Beta-barrel_TonB_sf"/>
</dbReference>
<keyword evidence="11" id="KW-0406">Ion transport</keyword>
<keyword evidence="8" id="KW-0732">Signal</keyword>
<dbReference type="GO" id="GO:0015891">
    <property type="term" value="P:siderophore transport"/>
    <property type="evidence" value="ECO:0007669"/>
    <property type="project" value="InterPro"/>
</dbReference>
<dbReference type="GO" id="GO:0015344">
    <property type="term" value="F:siderophore uptake transmembrane transporter activity"/>
    <property type="evidence" value="ECO:0007669"/>
    <property type="project" value="TreeGrafter"/>
</dbReference>
<evidence type="ECO:0000259" key="21">
    <source>
        <dbReference type="Pfam" id="PF00593"/>
    </source>
</evidence>
<dbReference type="InterPro" id="IPR037066">
    <property type="entry name" value="Plug_dom_sf"/>
</dbReference>
<keyword evidence="14 19" id="KW-0472">Membrane</keyword>
<dbReference type="InterPro" id="IPR012910">
    <property type="entry name" value="Plug_dom"/>
</dbReference>
<evidence type="ECO:0000256" key="4">
    <source>
        <dbReference type="ARBA" id="ARBA00022452"/>
    </source>
</evidence>
<keyword evidence="3 19" id="KW-0813">Transport</keyword>
<dbReference type="FunFam" id="2.170.130.10:FF:000001">
    <property type="entry name" value="Catecholate siderophore TonB-dependent receptor"/>
    <property type="match status" value="1"/>
</dbReference>
<dbReference type="FunFam" id="2.40.170.20:FF:000005">
    <property type="entry name" value="TonB-dependent siderophore receptor"/>
    <property type="match status" value="1"/>
</dbReference>
<evidence type="ECO:0000256" key="7">
    <source>
        <dbReference type="ARBA" id="ARBA00022692"/>
    </source>
</evidence>
<evidence type="ECO:0000256" key="6">
    <source>
        <dbReference type="ARBA" id="ARBA00022596"/>
    </source>
</evidence>
<protein>
    <recommendedName>
        <fullName evidence="18">Metal-pseudopaline receptor CntO</fullName>
    </recommendedName>
</protein>
<evidence type="ECO:0000256" key="11">
    <source>
        <dbReference type="ARBA" id="ARBA00023065"/>
    </source>
</evidence>
<keyword evidence="12 20" id="KW-0798">TonB box</keyword>
<dbReference type="RefSeq" id="WP_104321069.1">
    <property type="nucleotide sequence ID" value="NZ_PSSX01000003.1"/>
</dbReference>
<evidence type="ECO:0000313" key="24">
    <source>
        <dbReference type="Proteomes" id="UP000239917"/>
    </source>
</evidence>
<dbReference type="PANTHER" id="PTHR32552">
    <property type="entry name" value="FERRICHROME IRON RECEPTOR-RELATED"/>
    <property type="match status" value="1"/>
</dbReference>
<evidence type="ECO:0000256" key="9">
    <source>
        <dbReference type="ARBA" id="ARBA00022906"/>
    </source>
</evidence>
<dbReference type="OrthoDB" id="127311at2"/>
<dbReference type="CDD" id="cd01347">
    <property type="entry name" value="ligand_gated_channel"/>
    <property type="match status" value="1"/>
</dbReference>
<comment type="subcellular location">
    <subcellularLocation>
        <location evidence="1 19">Cell outer membrane</location>
        <topology evidence="1 19">Multi-pass membrane protein</topology>
    </subcellularLocation>
</comment>
<keyword evidence="24" id="KW-1185">Reference proteome</keyword>
<evidence type="ECO:0000256" key="2">
    <source>
        <dbReference type="ARBA" id="ARBA00009810"/>
    </source>
</evidence>
<dbReference type="InterPro" id="IPR010105">
    <property type="entry name" value="TonB_sidphr_rcpt"/>
</dbReference>
<evidence type="ECO:0000256" key="3">
    <source>
        <dbReference type="ARBA" id="ARBA00022448"/>
    </source>
</evidence>
<comment type="function">
    <text evidence="17">Transports the metallophore pseudopaline, which is involved in the acquisition of nickel and zinc, and thus enables bacterial growth inside the host, where metal access is limited. Is probably involved in the import of pseudopaline-metal complexes.</text>
</comment>
<gene>
    <name evidence="23" type="ORF">KEHDKFFH_06025</name>
</gene>
<dbReference type="GO" id="GO:0038023">
    <property type="term" value="F:signaling receptor activity"/>
    <property type="evidence" value="ECO:0007669"/>
    <property type="project" value="InterPro"/>
</dbReference>
<dbReference type="PROSITE" id="PS52016">
    <property type="entry name" value="TONB_DEPENDENT_REC_3"/>
    <property type="match status" value="1"/>
</dbReference>
<dbReference type="Pfam" id="PF00593">
    <property type="entry name" value="TonB_dep_Rec_b-barrel"/>
    <property type="match status" value="1"/>
</dbReference>
<organism evidence="23 24">
    <name type="scientific">Marinobacter maroccanus</name>
    <dbReference type="NCBI Taxonomy" id="2055143"/>
    <lineage>
        <taxon>Bacteria</taxon>
        <taxon>Pseudomonadati</taxon>
        <taxon>Pseudomonadota</taxon>
        <taxon>Gammaproteobacteria</taxon>
        <taxon>Pseudomonadales</taxon>
        <taxon>Marinobacteraceae</taxon>
        <taxon>Marinobacter</taxon>
    </lineage>
</organism>
<evidence type="ECO:0000256" key="19">
    <source>
        <dbReference type="PROSITE-ProRule" id="PRU01360"/>
    </source>
</evidence>
<sequence>MNSSRDNRQPFFPSGLAVAIAGVLASPMLYAQEANVTELDAIEVSADAAEPSGTAPSDGYTAEATVTGTKTTTSVVETPQSISTVTADQIQDQNSANLGEVLRYTAGARGETFGFEPRTTFLRIRGFDVATSGLFRDNLKLANPGFAAGYSLEPYGAERIDVLKGPSSVLYGQAGPGGLVNYVSKRPTFDTRREVRVEAGTNDLVQGQFDISGAVNDSDTLAVRLVGLVRNSETQVDFVNDDRKYLAPSLTWQPTDATRLTVLAHWQYDDTQPSQRYPLQGTLEPNPNGPIPDNRFTGEPGYDAYERRESALGYEFEHHINDQVVLRQNVRDYRNDVDDQTIYTTGLLADQRTITRSRFDSFGRIDGLVMDNQLQLSAQTGAAEHTVLVGLDHQDIDVSSRQFFGPASNLDIYDPVYGAPIPDAPLFKDENGQLKQTGVYLQDQIRVDRWTVSLGGRYDVARSETLNNLTGATATRDDEAFTGRAGVSYQLANGFAPYVSYMESFLPTTGTDAAGNPFEPETAHQYEVGVKYQPNRDTLVTLAWFDLTREDYLTTNPTSFASEQRGEANSRGLEMEARTRLFQALDVVASYTYTDAEITKASNPVEEGEPLEYTPEHEAALWGKYNFRGGVLHGLGLGAGVRYIGESFGAAFNADNSALEVPDVTLVDAAVTYDIGEVSLGLHAQNLLDEKYVATAFDSSGTYGTRREVTGSVTYRF</sequence>
<keyword evidence="13" id="KW-0921">Nickel transport</keyword>
<keyword evidence="10" id="KW-0408">Iron</keyword>
<reference evidence="23 24" key="1">
    <citation type="submission" date="2018-01" db="EMBL/GenBank/DDBJ databases">
        <title>Complete genome sequences of the type strains of Marinobacter flavimaris and Marinobacter maroccanus.</title>
        <authorList>
            <person name="Palau M."/>
            <person name="Boujida N."/>
            <person name="Manresa A."/>
            <person name="Minana-Galbis D."/>
        </authorList>
    </citation>
    <scope>NUCLEOTIDE SEQUENCE [LARGE SCALE GENOMIC DNA]</scope>
    <source>
        <strain evidence="23 24">N4</strain>
    </source>
</reference>
<evidence type="ECO:0000256" key="13">
    <source>
        <dbReference type="ARBA" id="ARBA00023112"/>
    </source>
</evidence>
<comment type="caution">
    <text evidence="23">The sequence shown here is derived from an EMBL/GenBank/DDBJ whole genome shotgun (WGS) entry which is preliminary data.</text>
</comment>
<dbReference type="GO" id="GO:0015675">
    <property type="term" value="P:nickel cation transport"/>
    <property type="evidence" value="ECO:0007669"/>
    <property type="project" value="UniProtKB-KW"/>
</dbReference>
<evidence type="ECO:0000256" key="14">
    <source>
        <dbReference type="ARBA" id="ARBA00023136"/>
    </source>
</evidence>
<evidence type="ECO:0000256" key="8">
    <source>
        <dbReference type="ARBA" id="ARBA00022729"/>
    </source>
</evidence>
<evidence type="ECO:0000259" key="22">
    <source>
        <dbReference type="Pfam" id="PF07715"/>
    </source>
</evidence>
<comment type="similarity">
    <text evidence="2 19 20">Belongs to the TonB-dependent receptor family.</text>
</comment>
<dbReference type="Proteomes" id="UP000239917">
    <property type="component" value="Unassembled WGS sequence"/>
</dbReference>
<dbReference type="GO" id="GO:0006829">
    <property type="term" value="P:zinc ion transport"/>
    <property type="evidence" value="ECO:0007669"/>
    <property type="project" value="UniProtKB-KW"/>
</dbReference>
<dbReference type="EMBL" id="PSSX01000003">
    <property type="protein sequence ID" value="PPI85308.1"/>
    <property type="molecule type" value="Genomic_DNA"/>
</dbReference>
<dbReference type="PANTHER" id="PTHR32552:SF68">
    <property type="entry name" value="FERRICHROME OUTER MEMBRANE TRANSPORTER_PHAGE RECEPTOR"/>
    <property type="match status" value="1"/>
</dbReference>
<evidence type="ECO:0000256" key="16">
    <source>
        <dbReference type="ARBA" id="ARBA00023237"/>
    </source>
</evidence>
<dbReference type="NCBIfam" id="TIGR01783">
    <property type="entry name" value="TonB-siderophor"/>
    <property type="match status" value="1"/>
</dbReference>
<dbReference type="InterPro" id="IPR039426">
    <property type="entry name" value="TonB-dep_rcpt-like"/>
</dbReference>
<keyword evidence="6" id="KW-0533">Nickel</keyword>
<dbReference type="Gene3D" id="2.170.130.10">
    <property type="entry name" value="TonB-dependent receptor, plug domain"/>
    <property type="match status" value="1"/>
</dbReference>
<accession>A0A2S5ZDC6</accession>
<keyword evidence="4 19" id="KW-1134">Transmembrane beta strand</keyword>
<evidence type="ECO:0000256" key="1">
    <source>
        <dbReference type="ARBA" id="ARBA00004571"/>
    </source>
</evidence>
<evidence type="ECO:0000256" key="5">
    <source>
        <dbReference type="ARBA" id="ARBA00022496"/>
    </source>
</evidence>
<keyword evidence="9" id="KW-0864">Zinc transport</keyword>
<dbReference type="InterPro" id="IPR000531">
    <property type="entry name" value="Beta-barrel_TonB"/>
</dbReference>
<feature type="domain" description="TonB-dependent receptor-like beta-barrel" evidence="21">
    <location>
        <begin position="251"/>
        <end position="687"/>
    </location>
</feature>
<keyword evidence="15 23" id="KW-0675">Receptor</keyword>
<dbReference type="GO" id="GO:0009279">
    <property type="term" value="C:cell outer membrane"/>
    <property type="evidence" value="ECO:0007669"/>
    <property type="project" value="UniProtKB-SubCell"/>
</dbReference>
<dbReference type="Pfam" id="PF07715">
    <property type="entry name" value="Plug"/>
    <property type="match status" value="1"/>
</dbReference>
<dbReference type="AlphaFoldDB" id="A0A2S5ZDC6"/>